<evidence type="ECO:0000313" key="2">
    <source>
        <dbReference type="EnsemblMetazoa" id="CJA12678.1"/>
    </source>
</evidence>
<dbReference type="EnsemblMetazoa" id="CJA12678.1">
    <property type="protein sequence ID" value="CJA12678.1"/>
    <property type="gene ID" value="WBGene00131882"/>
</dbReference>
<name>A0A8R1HW47_CAEJA</name>
<organism evidence="2 3">
    <name type="scientific">Caenorhabditis japonica</name>
    <dbReference type="NCBI Taxonomy" id="281687"/>
    <lineage>
        <taxon>Eukaryota</taxon>
        <taxon>Metazoa</taxon>
        <taxon>Ecdysozoa</taxon>
        <taxon>Nematoda</taxon>
        <taxon>Chromadorea</taxon>
        <taxon>Rhabditida</taxon>
        <taxon>Rhabditina</taxon>
        <taxon>Rhabditomorpha</taxon>
        <taxon>Rhabditoidea</taxon>
        <taxon>Rhabditidae</taxon>
        <taxon>Peloderinae</taxon>
        <taxon>Caenorhabditis</taxon>
    </lineage>
</organism>
<reference evidence="3" key="1">
    <citation type="submission" date="2010-08" db="EMBL/GenBank/DDBJ databases">
        <authorList>
            <consortium name="Caenorhabditis japonica Sequencing Consortium"/>
            <person name="Wilson R.K."/>
        </authorList>
    </citation>
    <scope>NUCLEOTIDE SEQUENCE [LARGE SCALE GENOMIC DNA]</scope>
    <source>
        <strain evidence="3">DF5081</strain>
    </source>
</reference>
<reference evidence="2" key="2">
    <citation type="submission" date="2022-06" db="UniProtKB">
        <authorList>
            <consortium name="EnsemblMetazoa"/>
        </authorList>
    </citation>
    <scope>IDENTIFICATION</scope>
    <source>
        <strain evidence="2">DF5081</strain>
    </source>
</reference>
<protein>
    <submittedName>
        <fullName evidence="2">Uncharacterized protein</fullName>
    </submittedName>
</protein>
<evidence type="ECO:0000313" key="3">
    <source>
        <dbReference type="Proteomes" id="UP000005237"/>
    </source>
</evidence>
<feature type="region of interest" description="Disordered" evidence="1">
    <location>
        <begin position="179"/>
        <end position="210"/>
    </location>
</feature>
<feature type="compositionally biased region" description="Basic residues" evidence="1">
    <location>
        <begin position="179"/>
        <end position="196"/>
    </location>
</feature>
<keyword evidence="3" id="KW-1185">Reference proteome</keyword>
<sequence>MSRSERCTTSRPRKDSEHRDAQYLRLTGANIDVQFIPSNAKDVVNYITAYTTKGEKAKRSDKGSFDKYALQCMTKIKAIFQLGFDICERKEVGLLELVDDLMGHENFQFDMDHVFIPSDGKDKRLRMLVPKNQLKEDDLVYQTNWLDTYYPNRSIKLESFSLYNLMINFEVITVQNNAKTRRNRAPSKDRKTKKNSGMKDGNNDEDATDFDDEQSIEFERDGVDSDQYHGSNQLSPFYDHVDRYESGDKVEIQKFPTKWMRKEEYDCVEEYYSRLVRVFVPWRDKEGILETYGKSIYAEVWKQYLENLKNEDEYAWEDLTKLLTGYTKLQNEEAERGERMEQIKKAKEALESTILGWQNYAKKTRKSNQVLKDRLTARHQTSSALGHAHILGLLNSLYNVKLLL</sequence>
<proteinExistence type="predicted"/>
<dbReference type="Proteomes" id="UP000005237">
    <property type="component" value="Unassembled WGS sequence"/>
</dbReference>
<dbReference type="AlphaFoldDB" id="A0A8R1HW47"/>
<evidence type="ECO:0000256" key="1">
    <source>
        <dbReference type="SAM" id="MobiDB-lite"/>
    </source>
</evidence>
<accession>A0A8R1HW47</accession>